<proteinExistence type="predicted"/>
<name>A0ACC0CZY5_9PEZI</name>
<dbReference type="EMBL" id="MU394319">
    <property type="protein sequence ID" value="KAI6086029.1"/>
    <property type="molecule type" value="Genomic_DNA"/>
</dbReference>
<dbReference type="Proteomes" id="UP001497680">
    <property type="component" value="Unassembled WGS sequence"/>
</dbReference>
<accession>A0ACC0CZY5</accession>
<sequence>MIPTLDLSHFTSGSEEQRQKFVQDLLASFDESGFVKLINHGFDEKQLSKLFTWSKTFFNQPLEAKHEIPNETGPRPMRGYTGLSIEYVSKLSSDEKIRIMSDTKEHFDQGPAFDTEYPNKWPSAPSLSGFRPFMEAFYLQCDEVCITLVKALEAAFGVEDGSLVERCIPAATDLRLTHYPPITVGEMRSGKTSRIAPHSDFGIVTLLFQDSTGGLEVEDRLHPGTFAPVPPTDTMEMIVNVGDTLERWTNGKLFGGVHRVAIPEPMLKDGEEAVLPERYSMAYLHKAQRNTPVGPLPKFVTPENPAKYPEMTALEFQKWRNSILYTY</sequence>
<evidence type="ECO:0000313" key="1">
    <source>
        <dbReference type="EMBL" id="KAI6086029.1"/>
    </source>
</evidence>
<reference evidence="1 2" key="1">
    <citation type="journal article" date="2022" name="New Phytol.">
        <title>Ecological generalism drives hyperdiversity of secondary metabolite gene clusters in xylarialean endophytes.</title>
        <authorList>
            <person name="Franco M.E.E."/>
            <person name="Wisecaver J.H."/>
            <person name="Arnold A.E."/>
            <person name="Ju Y.M."/>
            <person name="Slot J.C."/>
            <person name="Ahrendt S."/>
            <person name="Moore L.P."/>
            <person name="Eastman K.E."/>
            <person name="Scott K."/>
            <person name="Konkel Z."/>
            <person name="Mondo S.J."/>
            <person name="Kuo A."/>
            <person name="Hayes R.D."/>
            <person name="Haridas S."/>
            <person name="Andreopoulos B."/>
            <person name="Riley R."/>
            <person name="LaButti K."/>
            <person name="Pangilinan J."/>
            <person name="Lipzen A."/>
            <person name="Amirebrahimi M."/>
            <person name="Yan J."/>
            <person name="Adam C."/>
            <person name="Keymanesh K."/>
            <person name="Ng V."/>
            <person name="Louie K."/>
            <person name="Northen T."/>
            <person name="Drula E."/>
            <person name="Henrissat B."/>
            <person name="Hsieh H.M."/>
            <person name="Youens-Clark K."/>
            <person name="Lutzoni F."/>
            <person name="Miadlikowska J."/>
            <person name="Eastwood D.C."/>
            <person name="Hamelin R.C."/>
            <person name="Grigoriev I.V."/>
            <person name="U'Ren J.M."/>
        </authorList>
    </citation>
    <scope>NUCLEOTIDE SEQUENCE [LARGE SCALE GENOMIC DNA]</scope>
    <source>
        <strain evidence="1 2">ER1909</strain>
    </source>
</reference>
<organism evidence="1 2">
    <name type="scientific">Hypoxylon rubiginosum</name>
    <dbReference type="NCBI Taxonomy" id="110542"/>
    <lineage>
        <taxon>Eukaryota</taxon>
        <taxon>Fungi</taxon>
        <taxon>Dikarya</taxon>
        <taxon>Ascomycota</taxon>
        <taxon>Pezizomycotina</taxon>
        <taxon>Sordariomycetes</taxon>
        <taxon>Xylariomycetidae</taxon>
        <taxon>Xylariales</taxon>
        <taxon>Hypoxylaceae</taxon>
        <taxon>Hypoxylon</taxon>
    </lineage>
</organism>
<keyword evidence="2" id="KW-1185">Reference proteome</keyword>
<evidence type="ECO:0000313" key="2">
    <source>
        <dbReference type="Proteomes" id="UP001497680"/>
    </source>
</evidence>
<gene>
    <name evidence="1" type="ORF">F4821DRAFT_260320</name>
</gene>
<comment type="caution">
    <text evidence="1">The sequence shown here is derived from an EMBL/GenBank/DDBJ whole genome shotgun (WGS) entry which is preliminary data.</text>
</comment>
<protein>
    <submittedName>
        <fullName evidence="1">Clavaminate synthase-like protein</fullName>
    </submittedName>
</protein>